<organism evidence="1 2">
    <name type="scientific">Candidatus Magnetoglobus multicellularis str. Araruama</name>
    <dbReference type="NCBI Taxonomy" id="890399"/>
    <lineage>
        <taxon>Bacteria</taxon>
        <taxon>Pseudomonadati</taxon>
        <taxon>Thermodesulfobacteriota</taxon>
        <taxon>Desulfobacteria</taxon>
        <taxon>Desulfobacterales</taxon>
        <taxon>Desulfobacteraceae</taxon>
        <taxon>Candidatus Magnetoglobus</taxon>
    </lineage>
</organism>
<accession>A0A1V1P556</accession>
<dbReference type="EMBL" id="ATBP01000521">
    <property type="protein sequence ID" value="ETR69950.1"/>
    <property type="molecule type" value="Genomic_DNA"/>
</dbReference>
<protein>
    <submittedName>
        <fullName evidence="1">Uncharacterized protein</fullName>
    </submittedName>
</protein>
<proteinExistence type="predicted"/>
<name>A0A1V1P556_9BACT</name>
<dbReference type="Proteomes" id="UP000189670">
    <property type="component" value="Unassembled WGS sequence"/>
</dbReference>
<reference evidence="2" key="1">
    <citation type="submission" date="2012-11" db="EMBL/GenBank/DDBJ databases">
        <authorList>
            <person name="Lucero-Rivera Y.E."/>
            <person name="Tovar-Ramirez D."/>
        </authorList>
    </citation>
    <scope>NUCLEOTIDE SEQUENCE [LARGE SCALE GENOMIC DNA]</scope>
    <source>
        <strain evidence="2">Araruama</strain>
    </source>
</reference>
<gene>
    <name evidence="1" type="ORF">OMM_09174</name>
</gene>
<dbReference type="AlphaFoldDB" id="A0A1V1P556"/>
<sequence>MICLLFVCALNCFAKNPPVTGHIKKNAPQINELKQKMSQSADLISQLSGGKIKFTNDEYNDIYLLGTSYSAETRVSNISECRVDQEKFVISFKKPFVAESPVSLFPLIYAPMLLSEFYIFNDSDAQMTKSDKMALKQSLTTLKEYVNQYEKLVYNY</sequence>
<evidence type="ECO:0000313" key="1">
    <source>
        <dbReference type="EMBL" id="ETR69950.1"/>
    </source>
</evidence>
<comment type="caution">
    <text evidence="1">The sequence shown here is derived from an EMBL/GenBank/DDBJ whole genome shotgun (WGS) entry which is preliminary data.</text>
</comment>
<evidence type="ECO:0000313" key="2">
    <source>
        <dbReference type="Proteomes" id="UP000189670"/>
    </source>
</evidence>